<protein>
    <submittedName>
        <fullName evidence="2">Uncharacterized protein</fullName>
    </submittedName>
</protein>
<organism evidence="2">
    <name type="scientific">marine metagenome</name>
    <dbReference type="NCBI Taxonomy" id="408172"/>
    <lineage>
        <taxon>unclassified sequences</taxon>
        <taxon>metagenomes</taxon>
        <taxon>ecological metagenomes</taxon>
    </lineage>
</organism>
<evidence type="ECO:0000313" key="2">
    <source>
        <dbReference type="EMBL" id="SVE38819.1"/>
    </source>
</evidence>
<dbReference type="EMBL" id="UINC01213856">
    <property type="protein sequence ID" value="SVE38819.1"/>
    <property type="molecule type" value="Genomic_DNA"/>
</dbReference>
<accession>A0A383D3I1</accession>
<dbReference type="AlphaFoldDB" id="A0A383D3I1"/>
<name>A0A383D3I1_9ZZZZ</name>
<feature type="non-terminal residue" evidence="2">
    <location>
        <position position="1"/>
    </location>
</feature>
<feature type="region of interest" description="Disordered" evidence="1">
    <location>
        <begin position="85"/>
        <end position="115"/>
    </location>
</feature>
<gene>
    <name evidence="2" type="ORF">METZ01_LOCUS491673</name>
</gene>
<sequence length="142" mass="16577">KKFKEISESSKLNENLLQKLKILQLENIKLQEEKKDSSFLLNKIKQLQQQQEASPVPSSGSSSGESEELELLRSEVIKLRIQIKNMQPGGKADPRRAARQTIISSQEQKKTDGRYKKKAEEMKFFLKKKDMYKEYNTWKRSS</sequence>
<evidence type="ECO:0000256" key="1">
    <source>
        <dbReference type="SAM" id="MobiDB-lite"/>
    </source>
</evidence>
<reference evidence="2" key="1">
    <citation type="submission" date="2018-05" db="EMBL/GenBank/DDBJ databases">
        <authorList>
            <person name="Lanie J.A."/>
            <person name="Ng W.-L."/>
            <person name="Kazmierczak K.M."/>
            <person name="Andrzejewski T.M."/>
            <person name="Davidsen T.M."/>
            <person name="Wayne K.J."/>
            <person name="Tettelin H."/>
            <person name="Glass J.I."/>
            <person name="Rusch D."/>
            <person name="Podicherti R."/>
            <person name="Tsui H.-C.T."/>
            <person name="Winkler M.E."/>
        </authorList>
    </citation>
    <scope>NUCLEOTIDE SEQUENCE</scope>
</reference>
<proteinExistence type="predicted"/>
<feature type="region of interest" description="Disordered" evidence="1">
    <location>
        <begin position="47"/>
        <end position="69"/>
    </location>
</feature>